<dbReference type="InterPro" id="IPR048665">
    <property type="entry name" value="InhA-like_VEG"/>
</dbReference>
<evidence type="ECO:0000259" key="2">
    <source>
        <dbReference type="Pfam" id="PF20774"/>
    </source>
</evidence>
<dbReference type="RefSeq" id="WP_307251713.1">
    <property type="nucleotide sequence ID" value="NZ_JAUSUV010000004.1"/>
</dbReference>
<name>A0AAJ1WPZ7_9BACL</name>
<protein>
    <submittedName>
        <fullName evidence="3">Immune inhibitor A</fullName>
        <ecNumber evidence="3">3.4.24.-</ecNumber>
    </submittedName>
</protein>
<dbReference type="Pfam" id="PF20773">
    <property type="entry name" value="InhA-like_MAM"/>
    <property type="match status" value="1"/>
</dbReference>
<dbReference type="AlphaFoldDB" id="A0AAJ1WPZ7"/>
<dbReference type="Pfam" id="PF05547">
    <property type="entry name" value="Peptidase_M6"/>
    <property type="match status" value="1"/>
</dbReference>
<dbReference type="EMBL" id="JAUSUV010000004">
    <property type="protein sequence ID" value="MDQ0417012.1"/>
    <property type="molecule type" value="Genomic_DNA"/>
</dbReference>
<evidence type="ECO:0000313" key="4">
    <source>
        <dbReference type="Proteomes" id="UP001238450"/>
    </source>
</evidence>
<dbReference type="SUPFAM" id="SSF55486">
    <property type="entry name" value="Metalloproteases ('zincins'), catalytic domain"/>
    <property type="match status" value="1"/>
</dbReference>
<evidence type="ECO:0000259" key="1">
    <source>
        <dbReference type="Pfam" id="PF05547"/>
    </source>
</evidence>
<dbReference type="InterPro" id="IPR012300">
    <property type="entry name" value="Pept_M6_InhA"/>
</dbReference>
<accession>A0AAJ1WPZ7</accession>
<dbReference type="Pfam" id="PF20774">
    <property type="entry name" value="InhA-like_VEG"/>
    <property type="match status" value="1"/>
</dbReference>
<keyword evidence="3" id="KW-0378">Hydrolase</keyword>
<dbReference type="InterPro" id="IPR008757">
    <property type="entry name" value="Peptidase_M6-like_domain"/>
</dbReference>
<comment type="caution">
    <text evidence="3">The sequence shown here is derived from an EMBL/GenBank/DDBJ whole genome shotgun (WGS) entry which is preliminary data.</text>
</comment>
<gene>
    <name evidence="3" type="ORF">J2Z48_001184</name>
</gene>
<feature type="domain" description="Immune inhibitor A-like metallopeptidase VEG" evidence="2">
    <location>
        <begin position="600"/>
        <end position="742"/>
    </location>
</feature>
<dbReference type="GO" id="GO:0006508">
    <property type="term" value="P:proteolysis"/>
    <property type="evidence" value="ECO:0007669"/>
    <property type="project" value="InterPro"/>
</dbReference>
<keyword evidence="4" id="KW-1185">Reference proteome</keyword>
<dbReference type="EC" id="3.4.24.-" evidence="3"/>
<sequence length="758" mass="84329">MMKHSKSIVALLSTSLLVGTAFITPLLQSNVHATTKKALSDTDHIDWSVINQDKLVRTLKKQGKIKENASQIEIEKAVKQYVQNGKTPFADTDGLDVTSKFGKRAEKGKKASFERSSKEIANFTESDTSSPSKPTKHNENGVVALIEFPNFKHNQIQPDSQFDFWVKDFNQKHYQDLLFNPKGFKNDKGEKFLSFRQYYMEQSSGFWDVNGTVTPWVQSKHEAAYYGGHQGNDKDVNPRELVVETLESVGKQIKGNEAKYDVRDPYDQDGDGNVMEPDGILDALFIVHSGTGEEAGGGSLGGDAIWSHRSVIADKPVEIPGSSLKAYDYIIQPEDGAVGVFAHEYGHNIGLPDEYDTGSTGSGSPIEYWSAMSLGSWAGRTLGMEPPGLSAWAKLYFHETFGGNWPVPKVVDLKKLGKKKMTLELDEAVKNGKYGKLVKVDLPDVNKEAATQPLGELSYFSTKGDFINTKMTSPEIDLTSATTANLSYDAWWDLEVDYDYIYVNVYVDGSTTPVNIKTYTGTNGKWQNEQLDLAAFVGKKVKIEFNYVTDIAIAQEGFFVDNIRVKANDNIVLQDDVEGTPAFTLQGFKTFDGSPTPFPNYYLIEWRTHNGVDQGLAHIRRHESLLRYDPGMVVWYYDGRYGEDNMTGKHPGEGFLGVVDSHQQGFYWDNGNAAQTGIQLADSAFGLTKTSPIDIKYPTYAMKYPSQSSVRTFFDGNDYTSPYKPESGKKLPKNGLKIKVKDTFSGGRTALIEFSKSN</sequence>
<dbReference type="PANTHER" id="PTHR41775">
    <property type="entry name" value="SECRETED PROTEIN-RELATED"/>
    <property type="match status" value="1"/>
</dbReference>
<organism evidence="3 4">
    <name type="scientific">Croceifilum oryzae</name>
    <dbReference type="NCBI Taxonomy" id="1553429"/>
    <lineage>
        <taxon>Bacteria</taxon>
        <taxon>Bacillati</taxon>
        <taxon>Bacillota</taxon>
        <taxon>Bacilli</taxon>
        <taxon>Bacillales</taxon>
        <taxon>Thermoactinomycetaceae</taxon>
        <taxon>Croceifilum</taxon>
    </lineage>
</organism>
<dbReference type="GO" id="GO:0008233">
    <property type="term" value="F:peptidase activity"/>
    <property type="evidence" value="ECO:0007669"/>
    <property type="project" value="InterPro"/>
</dbReference>
<dbReference type="Proteomes" id="UP001238450">
    <property type="component" value="Unassembled WGS sequence"/>
</dbReference>
<reference evidence="3 4" key="1">
    <citation type="submission" date="2023-07" db="EMBL/GenBank/DDBJ databases">
        <title>Genomic Encyclopedia of Type Strains, Phase IV (KMG-IV): sequencing the most valuable type-strain genomes for metagenomic binning, comparative biology and taxonomic classification.</title>
        <authorList>
            <person name="Goeker M."/>
        </authorList>
    </citation>
    <scope>NUCLEOTIDE SEQUENCE [LARGE SCALE GENOMIC DNA]</scope>
    <source>
        <strain evidence="3 4">DSM 46876</strain>
    </source>
</reference>
<dbReference type="PANTHER" id="PTHR41775:SF1">
    <property type="entry name" value="PEPTIDASE M6-LIKE DOMAIN-CONTAINING PROTEIN"/>
    <property type="match status" value="1"/>
</dbReference>
<dbReference type="PIRSF" id="PIRSF007519">
    <property type="entry name" value="Protease_InhA"/>
    <property type="match status" value="1"/>
</dbReference>
<proteinExistence type="predicted"/>
<dbReference type="NCBIfam" id="TIGR03296">
    <property type="entry name" value="M6dom_TIGR03296"/>
    <property type="match status" value="1"/>
</dbReference>
<feature type="domain" description="Peptidase M6-like" evidence="1">
    <location>
        <begin position="134"/>
        <end position="405"/>
    </location>
</feature>
<evidence type="ECO:0000313" key="3">
    <source>
        <dbReference type="EMBL" id="MDQ0417012.1"/>
    </source>
</evidence>